<organism evidence="1 2">
    <name type="scientific">Chironomus riparius</name>
    <dbReference type="NCBI Taxonomy" id="315576"/>
    <lineage>
        <taxon>Eukaryota</taxon>
        <taxon>Metazoa</taxon>
        <taxon>Ecdysozoa</taxon>
        <taxon>Arthropoda</taxon>
        <taxon>Hexapoda</taxon>
        <taxon>Insecta</taxon>
        <taxon>Pterygota</taxon>
        <taxon>Neoptera</taxon>
        <taxon>Endopterygota</taxon>
        <taxon>Diptera</taxon>
        <taxon>Nematocera</taxon>
        <taxon>Chironomoidea</taxon>
        <taxon>Chironomidae</taxon>
        <taxon>Chironominae</taxon>
        <taxon>Chironomus</taxon>
    </lineage>
</organism>
<dbReference type="Proteomes" id="UP001153620">
    <property type="component" value="Chromosome 3"/>
</dbReference>
<sequence>MRVTNLIKIITIYTLCGVYARAFIFDNIDDSNEKTSNIMNFKYSHNCLHNESIRNYIDEFRLKYNEIQDITDDDLLYFKQHRAHGESIARVCELKRNKARSVTDYIHLIADACVKNENIRKKFTLNTLLMLEFELDFVCSLSESVFTTIYKNHVSTCIDEKMGLLDKCRENSFNVLFFDKRPEQVPWIQLINGAICNFDYNTMKNCAVKPLESCNGASEALSYLLDVIKRNSLCFKRKNLADIIENSSEDASSIVD</sequence>
<proteinExistence type="predicted"/>
<evidence type="ECO:0000313" key="2">
    <source>
        <dbReference type="Proteomes" id="UP001153620"/>
    </source>
</evidence>
<keyword evidence="2" id="KW-1185">Reference proteome</keyword>
<dbReference type="InterPro" id="IPR009832">
    <property type="entry name" value="DUF1397"/>
</dbReference>
<reference evidence="1" key="1">
    <citation type="submission" date="2022-01" db="EMBL/GenBank/DDBJ databases">
        <authorList>
            <person name="King R."/>
        </authorList>
    </citation>
    <scope>NUCLEOTIDE SEQUENCE</scope>
</reference>
<dbReference type="Pfam" id="PF07165">
    <property type="entry name" value="DUF1397"/>
    <property type="match status" value="1"/>
</dbReference>
<dbReference type="EMBL" id="OU895879">
    <property type="protein sequence ID" value="CAG9806711.1"/>
    <property type="molecule type" value="Genomic_DNA"/>
</dbReference>
<accession>A0A9N9WUM9</accession>
<name>A0A9N9WUM9_9DIPT</name>
<evidence type="ECO:0000313" key="1">
    <source>
        <dbReference type="EMBL" id="CAG9806711.1"/>
    </source>
</evidence>
<dbReference type="AlphaFoldDB" id="A0A9N9WUM9"/>
<reference evidence="1" key="2">
    <citation type="submission" date="2022-10" db="EMBL/GenBank/DDBJ databases">
        <authorList>
            <consortium name="ENA_rothamsted_submissions"/>
            <consortium name="culmorum"/>
            <person name="King R."/>
        </authorList>
    </citation>
    <scope>NUCLEOTIDE SEQUENCE</scope>
</reference>
<protein>
    <submittedName>
        <fullName evidence="1">Uncharacterized protein</fullName>
    </submittedName>
</protein>
<gene>
    <name evidence="1" type="ORF">CHIRRI_LOCUS9566</name>
</gene>